<reference evidence="11" key="1">
    <citation type="submission" date="2021-02" db="EMBL/GenBank/DDBJ databases">
        <authorList>
            <person name="Nowell W R."/>
        </authorList>
    </citation>
    <scope>NUCLEOTIDE SEQUENCE</scope>
</reference>
<dbReference type="PANTHER" id="PTHR11214:SF3">
    <property type="entry name" value="BETA-1,3-GALACTOSYLTRANSFERASE 6"/>
    <property type="match status" value="1"/>
</dbReference>
<dbReference type="Proteomes" id="UP000663845">
    <property type="component" value="Unassembled WGS sequence"/>
</dbReference>
<evidence type="ECO:0000256" key="7">
    <source>
        <dbReference type="ARBA" id="ARBA00022989"/>
    </source>
</evidence>
<dbReference type="GO" id="GO:0016758">
    <property type="term" value="F:hexosyltransferase activity"/>
    <property type="evidence" value="ECO:0007669"/>
    <property type="project" value="InterPro"/>
</dbReference>
<gene>
    <name evidence="11" type="ORF">JYZ213_LOCUS12686</name>
    <name evidence="12" type="ORF">OXD698_LOCUS16838</name>
</gene>
<evidence type="ECO:0000256" key="2">
    <source>
        <dbReference type="ARBA" id="ARBA00008661"/>
    </source>
</evidence>
<evidence type="ECO:0000256" key="3">
    <source>
        <dbReference type="ARBA" id="ARBA00022676"/>
    </source>
</evidence>
<dbReference type="Gene3D" id="3.90.550.50">
    <property type="match status" value="1"/>
</dbReference>
<dbReference type="InterPro" id="IPR002659">
    <property type="entry name" value="Glyco_trans_31"/>
</dbReference>
<dbReference type="GO" id="GO:0006493">
    <property type="term" value="P:protein O-linked glycosylation"/>
    <property type="evidence" value="ECO:0007669"/>
    <property type="project" value="TreeGrafter"/>
</dbReference>
<evidence type="ECO:0000313" key="12">
    <source>
        <dbReference type="EMBL" id="CAF3775471.1"/>
    </source>
</evidence>
<dbReference type="Proteomes" id="UP000663844">
    <property type="component" value="Unassembled WGS sequence"/>
</dbReference>
<keyword evidence="6" id="KW-0735">Signal-anchor</keyword>
<keyword evidence="9" id="KW-0472">Membrane</keyword>
<proteinExistence type="inferred from homology"/>
<dbReference type="GO" id="GO:0000139">
    <property type="term" value="C:Golgi membrane"/>
    <property type="evidence" value="ECO:0007669"/>
    <property type="project" value="UniProtKB-SubCell"/>
</dbReference>
<dbReference type="PANTHER" id="PTHR11214">
    <property type="entry name" value="BETA-1,3-N-ACETYLGLUCOSAMINYLTRANSFERASE"/>
    <property type="match status" value="1"/>
</dbReference>
<evidence type="ECO:0000256" key="5">
    <source>
        <dbReference type="ARBA" id="ARBA00022692"/>
    </source>
</evidence>
<evidence type="ECO:0000256" key="1">
    <source>
        <dbReference type="ARBA" id="ARBA00004323"/>
    </source>
</evidence>
<dbReference type="EMBL" id="CAJNOG010000099">
    <property type="protein sequence ID" value="CAF0940193.1"/>
    <property type="molecule type" value="Genomic_DNA"/>
</dbReference>
<comment type="similarity">
    <text evidence="2 10">Belongs to the glycosyltransferase 31 family.</text>
</comment>
<dbReference type="EC" id="2.4.1.-" evidence="10"/>
<sequence>MRRFSYERICLFVSVVLLIYIGWSIISPSKRSHQDEPDSLQQLAYIRALNTSSPILQNTQLCSFDKIDLLIVIISSGQRFLERQSIRETWRSMTDSFGVHSKHLFVMGYFPFDNLFKDLTNEAAHEQDILFLTVDEELITLKELHAYRWLERYCPNVPFIFKTEDDLFINTLLLHELIRELKTNPNDRNNRYLYNTRIDSFFVDESARNATQYLYGLAYMPGKPERNGTTSPFYVTYQEYPHELYPRYCSGFGYLMNAATKRALTAEGFKDKNPFRFSDIFMTGIIPDRLNFVCEIMPFIIHQGTMEQCMGFVKNNSVENPPPSTTPLLVCSTGRHLGNNAFSDYYRMWTALKLIYANRLKPKNQ</sequence>
<name>A0A814CH82_9BILA</name>
<keyword evidence="3 10" id="KW-0328">Glycosyltransferase</keyword>
<dbReference type="AlphaFoldDB" id="A0A814CH82"/>
<protein>
    <recommendedName>
        <fullName evidence="10">Hexosyltransferase</fullName>
        <ecNumber evidence="10">2.4.1.-</ecNumber>
    </recommendedName>
</protein>
<evidence type="ECO:0000256" key="4">
    <source>
        <dbReference type="ARBA" id="ARBA00022679"/>
    </source>
</evidence>
<evidence type="ECO:0000313" key="11">
    <source>
        <dbReference type="EMBL" id="CAF0940193.1"/>
    </source>
</evidence>
<keyword evidence="5" id="KW-0812">Transmembrane</keyword>
<organism evidence="11 13">
    <name type="scientific">Adineta steineri</name>
    <dbReference type="NCBI Taxonomy" id="433720"/>
    <lineage>
        <taxon>Eukaryota</taxon>
        <taxon>Metazoa</taxon>
        <taxon>Spiralia</taxon>
        <taxon>Gnathifera</taxon>
        <taxon>Rotifera</taxon>
        <taxon>Eurotatoria</taxon>
        <taxon>Bdelloidea</taxon>
        <taxon>Adinetida</taxon>
        <taxon>Adinetidae</taxon>
        <taxon>Adineta</taxon>
    </lineage>
</organism>
<evidence type="ECO:0000256" key="8">
    <source>
        <dbReference type="ARBA" id="ARBA00023034"/>
    </source>
</evidence>
<keyword evidence="8 10" id="KW-0333">Golgi apparatus</keyword>
<accession>A0A814CH82</accession>
<comment type="subcellular location">
    <subcellularLocation>
        <location evidence="1 10">Golgi apparatus membrane</location>
        <topology evidence="1 10">Single-pass type II membrane protein</topology>
    </subcellularLocation>
</comment>
<evidence type="ECO:0000256" key="9">
    <source>
        <dbReference type="ARBA" id="ARBA00023136"/>
    </source>
</evidence>
<keyword evidence="4" id="KW-0808">Transferase</keyword>
<dbReference type="Pfam" id="PF01762">
    <property type="entry name" value="Galactosyl_T"/>
    <property type="match status" value="1"/>
</dbReference>
<comment type="caution">
    <text evidence="11">The sequence shown here is derived from an EMBL/GenBank/DDBJ whole genome shotgun (WGS) entry which is preliminary data.</text>
</comment>
<keyword evidence="7" id="KW-1133">Transmembrane helix</keyword>
<evidence type="ECO:0000256" key="6">
    <source>
        <dbReference type="ARBA" id="ARBA00022968"/>
    </source>
</evidence>
<dbReference type="EMBL" id="CAJOAZ010001172">
    <property type="protein sequence ID" value="CAF3775471.1"/>
    <property type="molecule type" value="Genomic_DNA"/>
</dbReference>
<evidence type="ECO:0000256" key="10">
    <source>
        <dbReference type="RuleBase" id="RU363063"/>
    </source>
</evidence>
<evidence type="ECO:0000313" key="13">
    <source>
        <dbReference type="Proteomes" id="UP000663845"/>
    </source>
</evidence>